<dbReference type="InterPro" id="IPR050300">
    <property type="entry name" value="GDXG_lipolytic_enzyme"/>
</dbReference>
<gene>
    <name evidence="3" type="ORF">C1I64_18335</name>
</gene>
<dbReference type="GO" id="GO:0016787">
    <property type="term" value="F:hydrolase activity"/>
    <property type="evidence" value="ECO:0007669"/>
    <property type="project" value="UniProtKB-KW"/>
</dbReference>
<name>A0A3Q9V0W1_9MICO</name>
<evidence type="ECO:0000259" key="2">
    <source>
        <dbReference type="Pfam" id="PF20434"/>
    </source>
</evidence>
<dbReference type="PANTHER" id="PTHR48081:SF33">
    <property type="entry name" value="KYNURENINE FORMAMIDASE"/>
    <property type="match status" value="1"/>
</dbReference>
<organism evidence="3 4">
    <name type="scientific">Rathayibacter festucae DSM 15932</name>
    <dbReference type="NCBI Taxonomy" id="1328866"/>
    <lineage>
        <taxon>Bacteria</taxon>
        <taxon>Bacillati</taxon>
        <taxon>Actinomycetota</taxon>
        <taxon>Actinomycetes</taxon>
        <taxon>Micrococcales</taxon>
        <taxon>Microbacteriaceae</taxon>
        <taxon>Rathayibacter</taxon>
    </lineage>
</organism>
<sequence length="246" mass="26000">MSGVLDLAAREADQVLRYGEAPEQIAEHYRGSGRGLVLFVHGGFWRARWDRSHARPLAAALADAGWSVLLLEYRRVGDAGGGWPGTFDDVPAAVAALPPLVPVVERPRTVLIGHSAGGHLALWSQAAHPSPHVDAVVSLAGVADLRAAADERLGNGAVAELLGPDGPLDDLDPARLPAPPMPTVLLHGALDDEVPVEYSRRYCVAHPSAHLVELPDADHYAPIDPRTPAFATLLAVLDGLCASPQR</sequence>
<dbReference type="InterPro" id="IPR029058">
    <property type="entry name" value="AB_hydrolase_fold"/>
</dbReference>
<evidence type="ECO:0000313" key="3">
    <source>
        <dbReference type="EMBL" id="AZZ53797.1"/>
    </source>
</evidence>
<accession>A0A3Q9V0W1</accession>
<reference evidence="3 4" key="1">
    <citation type="submission" date="2018-03" db="EMBL/GenBank/DDBJ databases">
        <title>Bacteriophage NCPPB3778 and a type I-E CRISPR drive the evolution of the US Biological Select Agent, Rathayibacter toxicus.</title>
        <authorList>
            <person name="Davis E.W.II."/>
            <person name="Tabima J.F."/>
            <person name="Weisberg A.J."/>
            <person name="Dantas Lopes L."/>
            <person name="Wiseman M.S."/>
            <person name="Wiseman M.S."/>
            <person name="Pupko T."/>
            <person name="Belcher M.S."/>
            <person name="Sechler A.J."/>
            <person name="Tancos M.A."/>
            <person name="Schroeder B.K."/>
            <person name="Murray T.D."/>
            <person name="Luster D.G."/>
            <person name="Schneider W.L."/>
            <person name="Rogers E."/>
            <person name="Andreote F.D."/>
            <person name="Grunwald N.J."/>
            <person name="Putnam M.L."/>
            <person name="Chang J.H."/>
        </authorList>
    </citation>
    <scope>NUCLEOTIDE SEQUENCE [LARGE SCALE GENOMIC DNA]</scope>
    <source>
        <strain evidence="3 4">DSM 15932</strain>
    </source>
</reference>
<proteinExistence type="predicted"/>
<keyword evidence="1 3" id="KW-0378">Hydrolase</keyword>
<dbReference type="KEGG" id="rfs:C1I64_18335"/>
<dbReference type="Pfam" id="PF20434">
    <property type="entry name" value="BD-FAE"/>
    <property type="match status" value="1"/>
</dbReference>
<feature type="domain" description="BD-FAE-like" evidence="2">
    <location>
        <begin position="35"/>
        <end position="200"/>
    </location>
</feature>
<dbReference type="RefSeq" id="WP_127888202.1">
    <property type="nucleotide sequence ID" value="NZ_CP028137.1"/>
</dbReference>
<protein>
    <submittedName>
        <fullName evidence="3">Alpha/beta hydrolase</fullName>
    </submittedName>
</protein>
<evidence type="ECO:0000313" key="4">
    <source>
        <dbReference type="Proteomes" id="UP000285317"/>
    </source>
</evidence>
<dbReference type="Proteomes" id="UP000285317">
    <property type="component" value="Chromosome"/>
</dbReference>
<dbReference type="SUPFAM" id="SSF53474">
    <property type="entry name" value="alpha/beta-Hydrolases"/>
    <property type="match status" value="1"/>
</dbReference>
<dbReference type="EMBL" id="CP028137">
    <property type="protein sequence ID" value="AZZ53797.1"/>
    <property type="molecule type" value="Genomic_DNA"/>
</dbReference>
<dbReference type="Gene3D" id="3.40.50.1820">
    <property type="entry name" value="alpha/beta hydrolase"/>
    <property type="match status" value="1"/>
</dbReference>
<dbReference type="PANTHER" id="PTHR48081">
    <property type="entry name" value="AB HYDROLASE SUPERFAMILY PROTEIN C4A8.06C"/>
    <property type="match status" value="1"/>
</dbReference>
<dbReference type="InterPro" id="IPR049492">
    <property type="entry name" value="BD-FAE-like_dom"/>
</dbReference>
<evidence type="ECO:0000256" key="1">
    <source>
        <dbReference type="ARBA" id="ARBA00022801"/>
    </source>
</evidence>
<dbReference type="AlphaFoldDB" id="A0A3Q9V0W1"/>